<protein>
    <recommendedName>
        <fullName evidence="4">DoxX family protein</fullName>
    </recommendedName>
</protein>
<dbReference type="EMBL" id="BTPD01000011">
    <property type="protein sequence ID" value="GMQ30723.1"/>
    <property type="molecule type" value="Genomic_DNA"/>
</dbReference>
<gene>
    <name evidence="2" type="ORF">Aconfl_33660</name>
</gene>
<keyword evidence="1" id="KW-1133">Transmembrane helix</keyword>
<comment type="caution">
    <text evidence="2">The sequence shown here is derived from an EMBL/GenBank/DDBJ whole genome shotgun (WGS) entry which is preliminary data.</text>
</comment>
<evidence type="ECO:0000256" key="1">
    <source>
        <dbReference type="SAM" id="Phobius"/>
    </source>
</evidence>
<name>A0ABQ6PSM9_9BACT</name>
<keyword evidence="1" id="KW-0812">Transmembrane</keyword>
<feature type="transmembrane region" description="Helical" evidence="1">
    <location>
        <begin position="183"/>
        <end position="204"/>
    </location>
</feature>
<evidence type="ECO:0008006" key="4">
    <source>
        <dbReference type="Google" id="ProtNLM"/>
    </source>
</evidence>
<accession>A0ABQ6PSM9</accession>
<keyword evidence="1" id="KW-0472">Membrane</keyword>
<feature type="transmembrane region" description="Helical" evidence="1">
    <location>
        <begin position="159"/>
        <end position="177"/>
    </location>
</feature>
<organism evidence="2 3">
    <name type="scientific">Algoriphagus confluentis</name>
    <dbReference type="NCBI Taxonomy" id="1697556"/>
    <lineage>
        <taxon>Bacteria</taxon>
        <taxon>Pseudomonadati</taxon>
        <taxon>Bacteroidota</taxon>
        <taxon>Cytophagia</taxon>
        <taxon>Cytophagales</taxon>
        <taxon>Cyclobacteriaceae</taxon>
        <taxon>Algoriphagus</taxon>
    </lineage>
</organism>
<evidence type="ECO:0000313" key="3">
    <source>
        <dbReference type="Proteomes" id="UP001338309"/>
    </source>
</evidence>
<proteinExistence type="predicted"/>
<sequence>MHYPYMKEMREKFWVQLFIIYTRFLLGGGFVFASIIKIKGKRFTTESQEDAEFGTVGHFFETMYQTGEYWQFLGWAQLISGFLLMTQKFSKLGAVINLAIILNVFVITISMDFNNTHIITFFMLLANLGLILWHWGELRILFNLPYVPPTPNLEESKPVWIYTGFTLFLFTAGYRIYTDFYDPIFWFLSCFAIVIVSFLWRILLSNNK</sequence>
<reference evidence="2 3" key="1">
    <citation type="submission" date="2023-08" db="EMBL/GenBank/DDBJ databases">
        <title>Draft genome sequence of Algoriphagus confluentis.</title>
        <authorList>
            <person name="Takatani N."/>
            <person name="Hosokawa M."/>
            <person name="Sawabe T."/>
        </authorList>
    </citation>
    <scope>NUCLEOTIDE SEQUENCE [LARGE SCALE GENOMIC DNA]</scope>
    <source>
        <strain evidence="2 3">NBRC 111222</strain>
    </source>
</reference>
<keyword evidence="3" id="KW-1185">Reference proteome</keyword>
<dbReference type="Proteomes" id="UP001338309">
    <property type="component" value="Unassembled WGS sequence"/>
</dbReference>
<feature type="transmembrane region" description="Helical" evidence="1">
    <location>
        <begin position="92"/>
        <end position="111"/>
    </location>
</feature>
<feature type="transmembrane region" description="Helical" evidence="1">
    <location>
        <begin position="12"/>
        <end position="36"/>
    </location>
</feature>
<evidence type="ECO:0000313" key="2">
    <source>
        <dbReference type="EMBL" id="GMQ30723.1"/>
    </source>
</evidence>
<feature type="transmembrane region" description="Helical" evidence="1">
    <location>
        <begin position="117"/>
        <end position="138"/>
    </location>
</feature>